<evidence type="ECO:0000256" key="12">
    <source>
        <dbReference type="ARBA" id="ARBA00034808"/>
    </source>
</evidence>
<evidence type="ECO:0000256" key="7">
    <source>
        <dbReference type="ARBA" id="ARBA00022840"/>
    </source>
</evidence>
<dbReference type="InterPro" id="IPR038726">
    <property type="entry name" value="PDDEXK_AddAB-type"/>
</dbReference>
<dbReference type="InterPro" id="IPR000212">
    <property type="entry name" value="DNA_helicase_UvrD/REP"/>
</dbReference>
<keyword evidence="4 14" id="KW-0378">Hydrolase</keyword>
<keyword evidence="10" id="KW-0413">Isomerase</keyword>
<dbReference type="GO" id="GO:0004527">
    <property type="term" value="F:exonuclease activity"/>
    <property type="evidence" value="ECO:0007669"/>
    <property type="project" value="UniProtKB-KW"/>
</dbReference>
<evidence type="ECO:0000256" key="2">
    <source>
        <dbReference type="ARBA" id="ARBA00022741"/>
    </source>
</evidence>
<evidence type="ECO:0000256" key="1">
    <source>
        <dbReference type="ARBA" id="ARBA00022722"/>
    </source>
</evidence>
<dbReference type="Pfam" id="PF13361">
    <property type="entry name" value="UvrD_C"/>
    <property type="match status" value="1"/>
</dbReference>
<evidence type="ECO:0000256" key="13">
    <source>
        <dbReference type="ARBA" id="ARBA00048988"/>
    </source>
</evidence>
<keyword evidence="3" id="KW-0227">DNA damage</keyword>
<reference evidence="17" key="1">
    <citation type="submission" date="2017-02" db="EMBL/GenBank/DDBJ databases">
        <title>Delving into the versatile metabolic prowess of the omnipresent phylum Bacteroidetes.</title>
        <authorList>
            <person name="Nobu M.K."/>
            <person name="Mei R."/>
            <person name="Narihiro T."/>
            <person name="Kuroda K."/>
            <person name="Liu W.-T."/>
        </authorList>
    </citation>
    <scope>NUCLEOTIDE SEQUENCE</scope>
    <source>
        <strain evidence="17">ADurb.Bin131</strain>
    </source>
</reference>
<evidence type="ECO:0000256" key="11">
    <source>
        <dbReference type="ARBA" id="ARBA00034617"/>
    </source>
</evidence>
<evidence type="ECO:0000259" key="15">
    <source>
        <dbReference type="PROSITE" id="PS51198"/>
    </source>
</evidence>
<dbReference type="PANTHER" id="PTHR11070">
    <property type="entry name" value="UVRD / RECB / PCRA DNA HELICASE FAMILY MEMBER"/>
    <property type="match status" value="1"/>
</dbReference>
<gene>
    <name evidence="17" type="primary">addA</name>
    <name evidence="17" type="ORF">BWX89_01405</name>
</gene>
<comment type="catalytic activity">
    <reaction evidence="13">
        <text>ATP + H2O = ADP + phosphate + H(+)</text>
        <dbReference type="Rhea" id="RHEA:13065"/>
        <dbReference type="ChEBI" id="CHEBI:15377"/>
        <dbReference type="ChEBI" id="CHEBI:15378"/>
        <dbReference type="ChEBI" id="CHEBI:30616"/>
        <dbReference type="ChEBI" id="CHEBI:43474"/>
        <dbReference type="ChEBI" id="CHEBI:456216"/>
        <dbReference type="EC" id="5.6.2.4"/>
    </reaction>
</comment>
<keyword evidence="1" id="KW-0540">Nuclease</keyword>
<dbReference type="InterPro" id="IPR014017">
    <property type="entry name" value="DNA_helicase_UvrD-like_C"/>
</dbReference>
<evidence type="ECO:0000256" key="3">
    <source>
        <dbReference type="ARBA" id="ARBA00022763"/>
    </source>
</evidence>
<feature type="domain" description="UvrD-like helicase C-terminal" evidence="16">
    <location>
        <begin position="324"/>
        <end position="580"/>
    </location>
</feature>
<sequence>MNRNESTPFSVRIIRASAGTGKTHRLTQEFIKTLTPEEFINRVKRIVAITFTEKAACEMKERIVYNIFNGILKDVKDEKTYIEYENQLFLLRISTIHSFCKSLLKRFSFLFNIDPNFSVCEPEEGFLYFNQALTKFLQDTSFDDEKIKPLQAMKLRVFLDNIRELEKTHPQVFLGKPAEAEITKPIYECFLEVKKNFQEIKEQNSVLDFNDLEIFTYNLLKNSPQSLNILYDFDEAVDFIFVDEFQDTSLLQWNILKEFSEEWRSGFGAKAEVSTSYGLFLVGDKKQSIYLFRGAEPTVFNDAGEFYGDIVKNEFLTNSHRSFKKIISFVNSVFEGNPDFPEKEKLVVSEELSSFDDTFVEIKTFGNENGKKLKISEEKQIEYDWVADKIISLINEKFPVYDRNKKDFSKIRFRDIAIIMRKRTHLGILEEQLRSHSIPFVNVGGIGFYQEPEIVFLVSLICVLADPSDTFLLHNLNNSIFHIDREKIDKWRELFRCEFPSSAIDRILCDLDIHSYLGQQGYANIEKFLMLIHEMEHLPFFEVARNIRMIASRNEKEPKADIFSERQDAVRVLTVHGSKGLEFPVVFLTGIEQGYPNRQEINIMHDRKTTNDAEYIFAFRKKNEDSEFFDRYIKKMEKEEERTLYVALTRAKQGIVITGARDARKTGVWTGMLKKFEDQYPPKEFTTTTSDIPVISSELKNENISIKVNKKPISPISFSSQTELFDPVNEKIGTIVHTIAFEISQGILKPERENAISRAKFLASKLRVIPDTSKFENHIDGLLSEEILKVIRPQDNAYSEIQFLIEDNGQIIEGTIDRVIIDGQTGRIYDIKTRKTSEIKKEDIHQLKIYSKGIKGIFGCIKIETFIIFTFEGIIKTVEL</sequence>
<dbReference type="PROSITE" id="PS51217">
    <property type="entry name" value="UVRD_HELICASE_CTER"/>
    <property type="match status" value="1"/>
</dbReference>
<dbReference type="InterPro" id="IPR027417">
    <property type="entry name" value="P-loop_NTPase"/>
</dbReference>
<dbReference type="Pfam" id="PF12705">
    <property type="entry name" value="PDDEXK_1"/>
    <property type="match status" value="1"/>
</dbReference>
<dbReference type="Pfam" id="PF00580">
    <property type="entry name" value="UvrD-helicase"/>
    <property type="match status" value="1"/>
</dbReference>
<dbReference type="GO" id="GO:0000725">
    <property type="term" value="P:recombinational repair"/>
    <property type="evidence" value="ECO:0007669"/>
    <property type="project" value="TreeGrafter"/>
</dbReference>
<evidence type="ECO:0000256" key="9">
    <source>
        <dbReference type="ARBA" id="ARBA00023204"/>
    </source>
</evidence>
<evidence type="ECO:0000256" key="14">
    <source>
        <dbReference type="PROSITE-ProRule" id="PRU00560"/>
    </source>
</evidence>
<dbReference type="PANTHER" id="PTHR11070:SF48">
    <property type="entry name" value="ATP-DEPENDENT HELICASE_NUCLEASE SUBUNIT A"/>
    <property type="match status" value="1"/>
</dbReference>
<name>A0A1V6C5T5_UNCT6</name>
<keyword evidence="6" id="KW-0269">Exonuclease</keyword>
<evidence type="ECO:0000313" key="17">
    <source>
        <dbReference type="EMBL" id="OQB72269.1"/>
    </source>
</evidence>
<organism evidence="17">
    <name type="scientific">candidate division TA06 bacterium ADurb.Bin131</name>
    <dbReference type="NCBI Taxonomy" id="1852827"/>
    <lineage>
        <taxon>Bacteria</taxon>
        <taxon>Bacteria division TA06</taxon>
    </lineage>
</organism>
<dbReference type="EMBL" id="MWDQ01000136">
    <property type="protein sequence ID" value="OQB72269.1"/>
    <property type="molecule type" value="Genomic_DNA"/>
</dbReference>
<comment type="caution">
    <text evidence="17">The sequence shown here is derived from an EMBL/GenBank/DDBJ whole genome shotgun (WGS) entry which is preliminary data.</text>
</comment>
<feature type="domain" description="UvrD-like helicase ATP-binding" evidence="15">
    <location>
        <begin position="1"/>
        <end position="323"/>
    </location>
</feature>
<dbReference type="GO" id="GO:0033202">
    <property type="term" value="C:DNA helicase complex"/>
    <property type="evidence" value="ECO:0007669"/>
    <property type="project" value="TreeGrafter"/>
</dbReference>
<dbReference type="InterPro" id="IPR011604">
    <property type="entry name" value="PDDEXK-like_dom_sf"/>
</dbReference>
<protein>
    <recommendedName>
        <fullName evidence="12">DNA 3'-5' helicase</fullName>
        <ecNumber evidence="12">5.6.2.4</ecNumber>
    </recommendedName>
</protein>
<feature type="binding site" evidence="14">
    <location>
        <begin position="16"/>
        <end position="23"/>
    </location>
    <ligand>
        <name>ATP</name>
        <dbReference type="ChEBI" id="CHEBI:30616"/>
    </ligand>
</feature>
<accession>A0A1V6C5T5</accession>
<keyword evidence="8" id="KW-0238">DNA-binding</keyword>
<proteinExistence type="predicted"/>
<keyword evidence="9" id="KW-0234">DNA repair</keyword>
<dbReference type="GO" id="GO:0016887">
    <property type="term" value="F:ATP hydrolysis activity"/>
    <property type="evidence" value="ECO:0007669"/>
    <property type="project" value="RHEA"/>
</dbReference>
<keyword evidence="7 14" id="KW-0067">ATP-binding</keyword>
<evidence type="ECO:0000256" key="4">
    <source>
        <dbReference type="ARBA" id="ARBA00022801"/>
    </source>
</evidence>
<dbReference type="SUPFAM" id="SSF52540">
    <property type="entry name" value="P-loop containing nucleoside triphosphate hydrolases"/>
    <property type="match status" value="1"/>
</dbReference>
<dbReference type="AlphaFoldDB" id="A0A1V6C5T5"/>
<dbReference type="GO" id="GO:0005524">
    <property type="term" value="F:ATP binding"/>
    <property type="evidence" value="ECO:0007669"/>
    <property type="project" value="UniProtKB-UniRule"/>
</dbReference>
<dbReference type="Proteomes" id="UP000485562">
    <property type="component" value="Unassembled WGS sequence"/>
</dbReference>
<dbReference type="EC" id="5.6.2.4" evidence="12"/>
<comment type="catalytic activity">
    <reaction evidence="11">
        <text>Couples ATP hydrolysis with the unwinding of duplex DNA by translocating in the 3'-5' direction.</text>
        <dbReference type="EC" id="5.6.2.4"/>
    </reaction>
</comment>
<dbReference type="Gene3D" id="3.90.320.10">
    <property type="match status" value="1"/>
</dbReference>
<keyword evidence="2 14" id="KW-0547">Nucleotide-binding</keyword>
<evidence type="ECO:0000256" key="6">
    <source>
        <dbReference type="ARBA" id="ARBA00022839"/>
    </source>
</evidence>
<dbReference type="GO" id="GO:0005829">
    <property type="term" value="C:cytosol"/>
    <property type="evidence" value="ECO:0007669"/>
    <property type="project" value="TreeGrafter"/>
</dbReference>
<dbReference type="GO" id="GO:0003677">
    <property type="term" value="F:DNA binding"/>
    <property type="evidence" value="ECO:0007669"/>
    <property type="project" value="UniProtKB-KW"/>
</dbReference>
<evidence type="ECO:0000256" key="10">
    <source>
        <dbReference type="ARBA" id="ARBA00023235"/>
    </source>
</evidence>
<keyword evidence="5 14" id="KW-0347">Helicase</keyword>
<evidence type="ECO:0000256" key="5">
    <source>
        <dbReference type="ARBA" id="ARBA00022806"/>
    </source>
</evidence>
<dbReference type="InterPro" id="IPR014016">
    <property type="entry name" value="UvrD-like_ATP-bd"/>
</dbReference>
<evidence type="ECO:0000259" key="16">
    <source>
        <dbReference type="PROSITE" id="PS51217"/>
    </source>
</evidence>
<evidence type="ECO:0000256" key="8">
    <source>
        <dbReference type="ARBA" id="ARBA00023125"/>
    </source>
</evidence>
<dbReference type="Gene3D" id="3.40.50.300">
    <property type="entry name" value="P-loop containing nucleotide triphosphate hydrolases"/>
    <property type="match status" value="4"/>
</dbReference>
<dbReference type="PROSITE" id="PS51198">
    <property type="entry name" value="UVRD_HELICASE_ATP_BIND"/>
    <property type="match status" value="1"/>
</dbReference>
<dbReference type="GO" id="GO:0043138">
    <property type="term" value="F:3'-5' DNA helicase activity"/>
    <property type="evidence" value="ECO:0007669"/>
    <property type="project" value="UniProtKB-EC"/>
</dbReference>